<organism evidence="3 4">
    <name type="scientific">Janibacter indicus</name>
    <dbReference type="NCBI Taxonomy" id="857417"/>
    <lineage>
        <taxon>Bacteria</taxon>
        <taxon>Bacillati</taxon>
        <taxon>Actinomycetota</taxon>
        <taxon>Actinomycetes</taxon>
        <taxon>Micrococcales</taxon>
        <taxon>Intrasporangiaceae</taxon>
        <taxon>Janibacter</taxon>
    </lineage>
</organism>
<name>A0A7L9IYV9_9MICO</name>
<evidence type="ECO:0000313" key="3">
    <source>
        <dbReference type="EMBL" id="QOK22067.1"/>
    </source>
</evidence>
<dbReference type="InterPro" id="IPR002145">
    <property type="entry name" value="CopG"/>
</dbReference>
<sequence>MRKVAVTLPDELYDLIERARAVEHRSRSEVVQEALRTHVGEPSTTPPSWNAGNSSRASMPLTPPPHSTGVTCADNSALARDHPSHPLGGRGPGDRACPLRQWRP</sequence>
<dbReference type="Gene3D" id="1.10.1220.10">
    <property type="entry name" value="Met repressor-like"/>
    <property type="match status" value="1"/>
</dbReference>
<dbReference type="SUPFAM" id="SSF47598">
    <property type="entry name" value="Ribbon-helix-helix"/>
    <property type="match status" value="1"/>
</dbReference>
<proteinExistence type="predicted"/>
<dbReference type="GO" id="GO:0006355">
    <property type="term" value="P:regulation of DNA-templated transcription"/>
    <property type="evidence" value="ECO:0007669"/>
    <property type="project" value="InterPro"/>
</dbReference>
<evidence type="ECO:0000256" key="1">
    <source>
        <dbReference type="SAM" id="MobiDB-lite"/>
    </source>
</evidence>
<dbReference type="Pfam" id="PF01402">
    <property type="entry name" value="RHH_1"/>
    <property type="match status" value="1"/>
</dbReference>
<dbReference type="Proteomes" id="UP000593998">
    <property type="component" value="Chromosome"/>
</dbReference>
<dbReference type="EMBL" id="CP062789">
    <property type="protein sequence ID" value="QOK22067.1"/>
    <property type="molecule type" value="Genomic_DNA"/>
</dbReference>
<dbReference type="InterPro" id="IPR010985">
    <property type="entry name" value="Ribbon_hlx_hlx"/>
</dbReference>
<accession>A0A7L9IYV9</accession>
<feature type="compositionally biased region" description="Polar residues" evidence="1">
    <location>
        <begin position="42"/>
        <end position="57"/>
    </location>
</feature>
<dbReference type="InterPro" id="IPR013321">
    <property type="entry name" value="Arc_rbn_hlx_hlx"/>
</dbReference>
<protein>
    <submittedName>
        <fullName evidence="3">Ribbon-helix-helix protein, CopG family</fullName>
    </submittedName>
</protein>
<evidence type="ECO:0000259" key="2">
    <source>
        <dbReference type="Pfam" id="PF01402"/>
    </source>
</evidence>
<feature type="region of interest" description="Disordered" evidence="1">
    <location>
        <begin position="35"/>
        <end position="104"/>
    </location>
</feature>
<gene>
    <name evidence="3" type="ORF">IGS73_13280</name>
</gene>
<evidence type="ECO:0000313" key="4">
    <source>
        <dbReference type="Proteomes" id="UP000593998"/>
    </source>
</evidence>
<reference evidence="3 4" key="1">
    <citation type="submission" date="2020-10" db="EMBL/GenBank/DDBJ databases">
        <title>Janibacter indicus TT2 genome sequence.</title>
        <authorList>
            <person name="Lee K."/>
            <person name="Ganzorig M."/>
        </authorList>
    </citation>
    <scope>NUCLEOTIDE SEQUENCE [LARGE SCALE GENOMIC DNA]</scope>
    <source>
        <strain evidence="3 4">TT2</strain>
    </source>
</reference>
<dbReference type="CDD" id="cd22231">
    <property type="entry name" value="RHH_NikR_HicB-like"/>
    <property type="match status" value="1"/>
</dbReference>
<feature type="domain" description="Ribbon-helix-helix protein CopG" evidence="2">
    <location>
        <begin position="4"/>
        <end position="40"/>
    </location>
</feature>
<dbReference type="AlphaFoldDB" id="A0A7L9IYV9"/>